<organism evidence="2 3">
    <name type="scientific">Sphingomonas prati</name>
    <dbReference type="NCBI Taxonomy" id="1843237"/>
    <lineage>
        <taxon>Bacteria</taxon>
        <taxon>Pseudomonadati</taxon>
        <taxon>Pseudomonadota</taxon>
        <taxon>Alphaproteobacteria</taxon>
        <taxon>Sphingomonadales</taxon>
        <taxon>Sphingomonadaceae</taxon>
        <taxon>Sphingomonas</taxon>
    </lineage>
</organism>
<name>A0A7W9F3E6_9SPHN</name>
<feature type="transmembrane region" description="Helical" evidence="1">
    <location>
        <begin position="110"/>
        <end position="128"/>
    </location>
</feature>
<keyword evidence="1" id="KW-0812">Transmembrane</keyword>
<feature type="transmembrane region" description="Helical" evidence="1">
    <location>
        <begin position="135"/>
        <end position="153"/>
    </location>
</feature>
<dbReference type="EMBL" id="JACIJR010000005">
    <property type="protein sequence ID" value="MBB5729769.1"/>
    <property type="molecule type" value="Genomic_DNA"/>
</dbReference>
<comment type="caution">
    <text evidence="2">The sequence shown here is derived from an EMBL/GenBank/DDBJ whole genome shotgun (WGS) entry which is preliminary data.</text>
</comment>
<accession>A0A7W9F3E6</accession>
<gene>
    <name evidence="2" type="ORF">FHS99_002265</name>
</gene>
<keyword evidence="3" id="KW-1185">Reference proteome</keyword>
<evidence type="ECO:0000313" key="3">
    <source>
        <dbReference type="Proteomes" id="UP000546701"/>
    </source>
</evidence>
<keyword evidence="1" id="KW-0472">Membrane</keyword>
<protein>
    <submittedName>
        <fullName evidence="2">Uncharacterized protein</fullName>
    </submittedName>
</protein>
<evidence type="ECO:0000313" key="2">
    <source>
        <dbReference type="EMBL" id="MBB5729769.1"/>
    </source>
</evidence>
<dbReference type="OrthoDB" id="7585596at2"/>
<feature type="transmembrane region" description="Helical" evidence="1">
    <location>
        <begin position="69"/>
        <end position="90"/>
    </location>
</feature>
<evidence type="ECO:0000256" key="1">
    <source>
        <dbReference type="SAM" id="Phobius"/>
    </source>
</evidence>
<dbReference type="AlphaFoldDB" id="A0A7W9F3E6"/>
<dbReference type="Proteomes" id="UP000546701">
    <property type="component" value="Unassembled WGS sequence"/>
</dbReference>
<reference evidence="2 3" key="1">
    <citation type="submission" date="2020-08" db="EMBL/GenBank/DDBJ databases">
        <title>Genomic Encyclopedia of Type Strains, Phase IV (KMG-IV): sequencing the most valuable type-strain genomes for metagenomic binning, comparative biology and taxonomic classification.</title>
        <authorList>
            <person name="Goeker M."/>
        </authorList>
    </citation>
    <scope>NUCLEOTIDE SEQUENCE [LARGE SCALE GENOMIC DNA]</scope>
    <source>
        <strain evidence="2 3">DSM 103336</strain>
    </source>
</reference>
<sequence>MSLLAIALALCWFVPVPLVGLGALALAALAGLTFPDVDQFVPLLRHRSALTHSLLVVLLCMADRRLHPVAAGLALGIGFHLAADCFPASMRGFATVKMPLAGTLDTQGSYMWLAINAVAGSYVFGVLVERLYDPQVQIIALAGALLLGATYLAGVPGGFRALAVYAAIFWVGWRMHRPTLE</sequence>
<proteinExistence type="predicted"/>
<keyword evidence="1" id="KW-1133">Transmembrane helix</keyword>
<dbReference type="RefSeq" id="WP_157176068.1">
    <property type="nucleotide sequence ID" value="NZ_BMJP01000003.1"/>
</dbReference>